<proteinExistence type="predicted"/>
<dbReference type="EMBL" id="JACAZH010000038">
    <property type="protein sequence ID" value="KAF7336035.1"/>
    <property type="molecule type" value="Genomic_DNA"/>
</dbReference>
<sequence>MDPFPAELWLEVCSHLPPAARRSLSSTHRTLYDIARPLGFAEFTLYTYPNGFHPRRAQLDDALERLRFWTSPRIAPHVRLCFTREVTHLWQRSTSAQKDHSEHVLITAFFERMPHFTGLERLHADGIRFTRTGTINLCGLPALRYLEVSGRTTLIQEHVDPAVTLRVANMKMRLDYPTENAWFSVLSRDTLRELNLPYALALAKSDVTPFPNVRTLRTGGLPDMIHAVQIFSKFPNLRSFSSPYGDTLWNLTPAQELSIFPVLEEYTGTHQNLRIFVQRGTLTRITLVSRPAFTDFITELQGITALPNITFLAVRFRTTARDTFDKAEIEALFTLFPYLTELQLTLTPAEEFSLIPKKNGERLDWQISSFLKIIPLSPLPSTLHSLTLKWEVSIYETEYEPTPPRLPELPDLAGLRAELTAKCPALTYIFLDGSLFLFLWCKTSSVYEAAAYCTSDAKAVREQLERNRVVYR</sequence>
<evidence type="ECO:0000313" key="2">
    <source>
        <dbReference type="Proteomes" id="UP000623467"/>
    </source>
</evidence>
<name>A0A8H6X8L1_9AGAR</name>
<dbReference type="CDD" id="cd09917">
    <property type="entry name" value="F-box_SF"/>
    <property type="match status" value="1"/>
</dbReference>
<organism evidence="1 2">
    <name type="scientific">Mycena sanguinolenta</name>
    <dbReference type="NCBI Taxonomy" id="230812"/>
    <lineage>
        <taxon>Eukaryota</taxon>
        <taxon>Fungi</taxon>
        <taxon>Dikarya</taxon>
        <taxon>Basidiomycota</taxon>
        <taxon>Agaricomycotina</taxon>
        <taxon>Agaricomycetes</taxon>
        <taxon>Agaricomycetidae</taxon>
        <taxon>Agaricales</taxon>
        <taxon>Marasmiineae</taxon>
        <taxon>Mycenaceae</taxon>
        <taxon>Mycena</taxon>
    </lineage>
</organism>
<reference evidence="1" key="1">
    <citation type="submission" date="2020-05" db="EMBL/GenBank/DDBJ databases">
        <title>Mycena genomes resolve the evolution of fungal bioluminescence.</title>
        <authorList>
            <person name="Tsai I.J."/>
        </authorList>
    </citation>
    <scope>NUCLEOTIDE SEQUENCE</scope>
    <source>
        <strain evidence="1">160909Yilan</strain>
    </source>
</reference>
<dbReference type="AlphaFoldDB" id="A0A8H6X8L1"/>
<dbReference type="InterPro" id="IPR032675">
    <property type="entry name" value="LRR_dom_sf"/>
</dbReference>
<dbReference type="OrthoDB" id="10393686at2759"/>
<dbReference type="Proteomes" id="UP000623467">
    <property type="component" value="Unassembled WGS sequence"/>
</dbReference>
<keyword evidence="2" id="KW-1185">Reference proteome</keyword>
<dbReference type="Gene3D" id="3.80.10.10">
    <property type="entry name" value="Ribonuclease Inhibitor"/>
    <property type="match status" value="1"/>
</dbReference>
<accession>A0A8H6X8L1</accession>
<comment type="caution">
    <text evidence="1">The sequence shown here is derived from an EMBL/GenBank/DDBJ whole genome shotgun (WGS) entry which is preliminary data.</text>
</comment>
<gene>
    <name evidence="1" type="ORF">MSAN_02317200</name>
</gene>
<protein>
    <submittedName>
        <fullName evidence="1">L-aminoadipate-semialdehyde dehydrogenase</fullName>
    </submittedName>
</protein>
<evidence type="ECO:0000313" key="1">
    <source>
        <dbReference type="EMBL" id="KAF7336035.1"/>
    </source>
</evidence>